<gene>
    <name evidence="1" type="ORF">LCGC14_1700960</name>
</gene>
<proteinExistence type="predicted"/>
<sequence>ISKAPKFFNAISLGGGVVYQNFLSTGERRLGETLSKLGQAPPKVKETYPRD</sequence>
<comment type="caution">
    <text evidence="1">The sequence shown here is derived from an EMBL/GenBank/DDBJ whole genome shotgun (WGS) entry which is preliminary data.</text>
</comment>
<evidence type="ECO:0000313" key="1">
    <source>
        <dbReference type="EMBL" id="KKM14947.1"/>
    </source>
</evidence>
<name>A0A0F9HII7_9ZZZZ</name>
<reference evidence="1" key="1">
    <citation type="journal article" date="2015" name="Nature">
        <title>Complex archaea that bridge the gap between prokaryotes and eukaryotes.</title>
        <authorList>
            <person name="Spang A."/>
            <person name="Saw J.H."/>
            <person name="Jorgensen S.L."/>
            <person name="Zaremba-Niedzwiedzka K."/>
            <person name="Martijn J."/>
            <person name="Lind A.E."/>
            <person name="van Eijk R."/>
            <person name="Schleper C."/>
            <person name="Guy L."/>
            <person name="Ettema T.J."/>
        </authorList>
    </citation>
    <scope>NUCLEOTIDE SEQUENCE</scope>
</reference>
<protein>
    <submittedName>
        <fullName evidence="1">Uncharacterized protein</fullName>
    </submittedName>
</protein>
<accession>A0A0F9HII7</accession>
<organism evidence="1">
    <name type="scientific">marine sediment metagenome</name>
    <dbReference type="NCBI Taxonomy" id="412755"/>
    <lineage>
        <taxon>unclassified sequences</taxon>
        <taxon>metagenomes</taxon>
        <taxon>ecological metagenomes</taxon>
    </lineage>
</organism>
<dbReference type="AlphaFoldDB" id="A0A0F9HII7"/>
<feature type="non-terminal residue" evidence="1">
    <location>
        <position position="1"/>
    </location>
</feature>
<dbReference type="EMBL" id="LAZR01015025">
    <property type="protein sequence ID" value="KKM14947.1"/>
    <property type="molecule type" value="Genomic_DNA"/>
</dbReference>